<evidence type="ECO:0000313" key="2">
    <source>
        <dbReference type="EMBL" id="AOY82542.1"/>
    </source>
</evidence>
<protein>
    <submittedName>
        <fullName evidence="2">Uncharacterized protein</fullName>
    </submittedName>
</protein>
<proteinExistence type="predicted"/>
<reference evidence="3" key="1">
    <citation type="submission" date="2016-10" db="EMBL/GenBank/DDBJ databases">
        <title>Comparative genomics uncovers the prolific and rare metabolic potential of the cyanobacterial genus Moorea.</title>
        <authorList>
            <person name="Leao T."/>
            <person name="Castelao G."/>
            <person name="Korobeynikov A."/>
            <person name="Monroe E.A."/>
            <person name="Podell S."/>
            <person name="Glukhov E."/>
            <person name="Allen E."/>
            <person name="Gerwick W.H."/>
            <person name="Gerwick L."/>
        </authorList>
    </citation>
    <scope>NUCLEOTIDE SEQUENCE [LARGE SCALE GENOMIC DNA]</scope>
    <source>
        <strain evidence="3">JHB</strain>
    </source>
</reference>
<name>A0A1D9G4H5_MOOP1</name>
<feature type="transmembrane region" description="Helical" evidence="1">
    <location>
        <begin position="25"/>
        <end position="47"/>
    </location>
</feature>
<keyword evidence="1" id="KW-0472">Membrane</keyword>
<keyword evidence="1" id="KW-0812">Transmembrane</keyword>
<dbReference type="Proteomes" id="UP000176944">
    <property type="component" value="Chromosome"/>
</dbReference>
<keyword evidence="1" id="KW-1133">Transmembrane helix</keyword>
<evidence type="ECO:0000256" key="1">
    <source>
        <dbReference type="SAM" id="Phobius"/>
    </source>
</evidence>
<gene>
    <name evidence="2" type="ORF">BJP36_24140</name>
</gene>
<dbReference type="EMBL" id="CP017708">
    <property type="protein sequence ID" value="AOY82542.1"/>
    <property type="molecule type" value="Genomic_DNA"/>
</dbReference>
<dbReference type="AlphaFoldDB" id="A0A1D9G4H5"/>
<evidence type="ECO:0000313" key="3">
    <source>
        <dbReference type="Proteomes" id="UP000176944"/>
    </source>
</evidence>
<sequence>MQQSTTTTTVKLTKKTVSIQELHKYVIWGVGIWIMFVLTFVSAYYRVSQSEKFDDMPYKTLTDEDYQKRAESYPNN</sequence>
<organism evidence="2 3">
    <name type="scientific">Moorena producens (strain JHB)</name>
    <dbReference type="NCBI Taxonomy" id="1454205"/>
    <lineage>
        <taxon>Bacteria</taxon>
        <taxon>Bacillati</taxon>
        <taxon>Cyanobacteriota</taxon>
        <taxon>Cyanophyceae</taxon>
        <taxon>Coleofasciculales</taxon>
        <taxon>Coleofasciculaceae</taxon>
        <taxon>Moorena</taxon>
    </lineage>
</organism>
<accession>A0A1D9G4H5</accession>